<keyword evidence="6" id="KW-1185">Reference proteome</keyword>
<name>A0ABY5PIM7_9ACTN</name>
<dbReference type="InterPro" id="IPR017853">
    <property type="entry name" value="GH"/>
</dbReference>
<dbReference type="InterPro" id="IPR013783">
    <property type="entry name" value="Ig-like_fold"/>
</dbReference>
<dbReference type="Gene3D" id="2.60.40.10">
    <property type="entry name" value="Immunoglobulins"/>
    <property type="match status" value="1"/>
</dbReference>
<evidence type="ECO:0000256" key="3">
    <source>
        <dbReference type="SAM" id="SignalP"/>
    </source>
</evidence>
<dbReference type="EMBL" id="CP088295">
    <property type="protein sequence ID" value="UUY04407.1"/>
    <property type="molecule type" value="Genomic_DNA"/>
</dbReference>
<evidence type="ECO:0000259" key="4">
    <source>
        <dbReference type="SMART" id="SM01217"/>
    </source>
</evidence>
<keyword evidence="3" id="KW-0732">Signal</keyword>
<feature type="signal peptide" evidence="3">
    <location>
        <begin position="1"/>
        <end position="26"/>
    </location>
</feature>
<dbReference type="SUPFAM" id="SSF51445">
    <property type="entry name" value="(Trans)glycosidases"/>
    <property type="match status" value="1"/>
</dbReference>
<dbReference type="SMART" id="SM01217">
    <property type="entry name" value="Fn3_like"/>
    <property type="match status" value="1"/>
</dbReference>
<evidence type="ECO:0000256" key="1">
    <source>
        <dbReference type="ARBA" id="ARBA00005336"/>
    </source>
</evidence>
<protein>
    <submittedName>
        <fullName evidence="5">Glycoside hydrolase family 3 C-terminal domain-containing protein</fullName>
    </submittedName>
</protein>
<evidence type="ECO:0000313" key="5">
    <source>
        <dbReference type="EMBL" id="UUY04407.1"/>
    </source>
</evidence>
<comment type="similarity">
    <text evidence="1">Belongs to the glycosyl hydrolase 3 family.</text>
</comment>
<evidence type="ECO:0000256" key="2">
    <source>
        <dbReference type="ARBA" id="ARBA00022801"/>
    </source>
</evidence>
<dbReference type="InterPro" id="IPR050288">
    <property type="entry name" value="Cellulose_deg_GH3"/>
</dbReference>
<dbReference type="PANTHER" id="PTHR42715:SF10">
    <property type="entry name" value="BETA-GLUCOSIDASE"/>
    <property type="match status" value="1"/>
</dbReference>
<dbReference type="InterPro" id="IPR001764">
    <property type="entry name" value="Glyco_hydro_3_N"/>
</dbReference>
<accession>A0ABY5PIM7</accession>
<feature type="chain" id="PRO_5047154773" evidence="3">
    <location>
        <begin position="27"/>
        <end position="730"/>
    </location>
</feature>
<dbReference type="InterPro" id="IPR026891">
    <property type="entry name" value="Fn3-like"/>
</dbReference>
<gene>
    <name evidence="5" type="ORF">LRS13_02425</name>
</gene>
<dbReference type="SUPFAM" id="SSF52279">
    <property type="entry name" value="Beta-D-glucan exohydrolase, C-terminal domain"/>
    <property type="match status" value="1"/>
</dbReference>
<dbReference type="Pfam" id="PF00933">
    <property type="entry name" value="Glyco_hydro_3"/>
    <property type="match status" value="1"/>
</dbReference>
<dbReference type="PRINTS" id="PR00133">
    <property type="entry name" value="GLHYDRLASE3"/>
</dbReference>
<dbReference type="RefSeq" id="WP_353864893.1">
    <property type="nucleotide sequence ID" value="NZ_CP088295.1"/>
</dbReference>
<dbReference type="Pfam" id="PF14310">
    <property type="entry name" value="Fn3-like"/>
    <property type="match status" value="1"/>
</dbReference>
<reference evidence="6" key="1">
    <citation type="submission" date="2021-11" db="EMBL/GenBank/DDBJ databases">
        <title>Cultivation dependent microbiological survey of springs from the worlds oldest radium mine currently devoted to the extraction of radon-saturated water.</title>
        <authorList>
            <person name="Kapinusova G."/>
            <person name="Smrhova T."/>
            <person name="Strejcek M."/>
            <person name="Suman J."/>
            <person name="Jani K."/>
            <person name="Pajer P."/>
            <person name="Uhlik O."/>
        </authorList>
    </citation>
    <scope>NUCLEOTIDE SEQUENCE [LARGE SCALE GENOMIC DNA]</scope>
    <source>
        <strain evidence="6">J379</strain>
    </source>
</reference>
<dbReference type="PANTHER" id="PTHR42715">
    <property type="entry name" value="BETA-GLUCOSIDASE"/>
    <property type="match status" value="1"/>
</dbReference>
<dbReference type="GO" id="GO:0016787">
    <property type="term" value="F:hydrolase activity"/>
    <property type="evidence" value="ECO:0007669"/>
    <property type="project" value="UniProtKB-KW"/>
</dbReference>
<dbReference type="Gene3D" id="3.20.20.300">
    <property type="entry name" value="Glycoside hydrolase, family 3, N-terminal domain"/>
    <property type="match status" value="1"/>
</dbReference>
<feature type="domain" description="Fibronectin type III-like" evidence="4">
    <location>
        <begin position="648"/>
        <end position="717"/>
    </location>
</feature>
<evidence type="ECO:0000313" key="6">
    <source>
        <dbReference type="Proteomes" id="UP001058860"/>
    </source>
</evidence>
<keyword evidence="2 5" id="KW-0378">Hydrolase</keyword>
<dbReference type="InterPro" id="IPR036962">
    <property type="entry name" value="Glyco_hydro_3_N_sf"/>
</dbReference>
<dbReference type="Gene3D" id="3.40.50.1700">
    <property type="entry name" value="Glycoside hydrolase family 3 C-terminal domain"/>
    <property type="match status" value="1"/>
</dbReference>
<proteinExistence type="inferred from homology"/>
<dbReference type="Pfam" id="PF01915">
    <property type="entry name" value="Glyco_hydro_3_C"/>
    <property type="match status" value="1"/>
</dbReference>
<dbReference type="Proteomes" id="UP001058860">
    <property type="component" value="Chromosome"/>
</dbReference>
<dbReference type="PROSITE" id="PS51257">
    <property type="entry name" value="PROKAR_LIPOPROTEIN"/>
    <property type="match status" value="1"/>
</dbReference>
<organism evidence="5 6">
    <name type="scientific">Svornostia abyssi</name>
    <dbReference type="NCBI Taxonomy" id="2898438"/>
    <lineage>
        <taxon>Bacteria</taxon>
        <taxon>Bacillati</taxon>
        <taxon>Actinomycetota</taxon>
        <taxon>Thermoleophilia</taxon>
        <taxon>Solirubrobacterales</taxon>
        <taxon>Baekduiaceae</taxon>
        <taxon>Svornostia</taxon>
    </lineage>
</organism>
<dbReference type="InterPro" id="IPR036881">
    <property type="entry name" value="Glyco_hydro_3_C_sf"/>
</dbReference>
<sequence>MLPGRSLRTAYAVAAACALLPTTTAAATACSDPTGRPWCDRAQDADTRARLLTAALTTGEKLKLLGGYRSGDHAGAIAPVPRLGVPVAYVDGSTIGVGQPVSADGRIGGKNRATQMPSPTALAATFDPALARRAGATIGDEARKKGNTGLLGPAADIMRVPYGGRTFESFGEDPHLSGRMAAAWIQGAESAGVFTSLKHFAVNNQEGRDPTAKLGTEAFPLGFGTQSSRYLYNAVVSERAMREIYLAPFETAIREGRPGSVMCAYNRVNGPYACASRHLLADVLRRDWGYHGLVMSDWIVGAHPWDAVAHFRNGLDLEMPSPVTYAPALLKPLLQLGVLRTAQLDEHVRRILRATIAAGILDDPPSPPDESAIDVDGHNAVARAVAEGGVVLLRNTGVLPLQAGATPRIAVLGPAARRSASGGGSGSVRPFRTDPVADALTAHPGAGQVTVDTTRDRARAASVARAADIAVVVVRDYETEGADRLCLTLRCPPTYGDQDALIEAVAAAQPNTVVVVQSGGPVLIPWRDRVAAVVQAWYPGQAGGTAIARVLFGDVDPSGRLPVTFPVREADLPTAESARRYPGTAAQNVHYEEGVLVGYRWYDARGIAPAYPFGFGLSYTSFAYSDLRVAEDGVTFAARNTGERRGAAVPQLYVGLPPIGGATVQPPWQLRGAEKVWLEPGERREVTLPLTARDLSSWDGGWKRATGCVRVAVGASSRDLPLRGTLGECG</sequence>
<dbReference type="InterPro" id="IPR002772">
    <property type="entry name" value="Glyco_hydro_3_C"/>
</dbReference>